<dbReference type="Gene3D" id="1.10.460.10">
    <property type="entry name" value="Topoisomerase I, domain 2"/>
    <property type="match status" value="1"/>
</dbReference>
<dbReference type="RefSeq" id="WP_308872256.1">
    <property type="nucleotide sequence ID" value="NZ_CP133217.1"/>
</dbReference>
<gene>
    <name evidence="8" type="primary">topA</name>
    <name evidence="12" type="ORF">RCG00_06380</name>
</gene>
<feature type="site" description="Interaction with DNA" evidence="8">
    <location>
        <position position="143"/>
    </location>
</feature>
<dbReference type="GO" id="GO:0003677">
    <property type="term" value="F:DNA binding"/>
    <property type="evidence" value="ECO:0007669"/>
    <property type="project" value="UniProtKB-KW"/>
</dbReference>
<dbReference type="CDD" id="cd00186">
    <property type="entry name" value="TOP1Ac"/>
    <property type="match status" value="1"/>
</dbReference>
<evidence type="ECO:0000256" key="8">
    <source>
        <dbReference type="HAMAP-Rule" id="MF_00952"/>
    </source>
</evidence>
<dbReference type="SUPFAM" id="SSF56712">
    <property type="entry name" value="Prokaryotic type I DNA topoisomerase"/>
    <property type="match status" value="1"/>
</dbReference>
<dbReference type="HAMAP" id="MF_00952">
    <property type="entry name" value="Topoisom_1_prok"/>
    <property type="match status" value="1"/>
</dbReference>
<dbReference type="AlphaFoldDB" id="A0AA51MT57"/>
<feature type="domain" description="Toprim" evidence="10">
    <location>
        <begin position="3"/>
        <end position="117"/>
    </location>
</feature>
<feature type="site" description="Interaction with DNA" evidence="8">
    <location>
        <position position="33"/>
    </location>
</feature>
<accession>A0AA51MT57</accession>
<feature type="site" description="Interaction with DNA" evidence="8">
    <location>
        <position position="501"/>
    </location>
</feature>
<dbReference type="NCBIfam" id="NF006451">
    <property type="entry name" value="PRK08780.1"/>
    <property type="match status" value="1"/>
</dbReference>
<feature type="region of interest" description="Disordered" evidence="9">
    <location>
        <begin position="347"/>
        <end position="368"/>
    </location>
</feature>
<dbReference type="EMBL" id="CP133217">
    <property type="protein sequence ID" value="WML87992.1"/>
    <property type="molecule type" value="Genomic_DNA"/>
</dbReference>
<dbReference type="InterPro" id="IPR003602">
    <property type="entry name" value="Topo_IA_DNA-bd_dom"/>
</dbReference>
<dbReference type="NCBIfam" id="TIGR01051">
    <property type="entry name" value="topA_bact"/>
    <property type="match status" value="1"/>
</dbReference>
<feature type="site" description="Interaction with DNA" evidence="8">
    <location>
        <position position="147"/>
    </location>
</feature>
<dbReference type="InterPro" id="IPR023405">
    <property type="entry name" value="Topo_IA_core_domain"/>
</dbReference>
<keyword evidence="4" id="KW-0460">Magnesium</keyword>
<dbReference type="InterPro" id="IPR006171">
    <property type="entry name" value="TOPRIM_dom"/>
</dbReference>
<feature type="domain" description="Topo IA-type catalytic" evidence="11">
    <location>
        <begin position="133"/>
        <end position="569"/>
    </location>
</feature>
<evidence type="ECO:0000256" key="7">
    <source>
        <dbReference type="ARBA" id="ARBA00023235"/>
    </source>
</evidence>
<dbReference type="Pfam" id="PF01131">
    <property type="entry name" value="Topoisom_bac"/>
    <property type="match status" value="1"/>
</dbReference>
<dbReference type="PANTHER" id="PTHR42785:SF1">
    <property type="entry name" value="DNA TOPOISOMERASE"/>
    <property type="match status" value="1"/>
</dbReference>
<proteinExistence type="inferred from homology"/>
<dbReference type="InterPro" id="IPR023406">
    <property type="entry name" value="Topo_IA_AS"/>
</dbReference>
<evidence type="ECO:0000256" key="3">
    <source>
        <dbReference type="ARBA" id="ARBA00022723"/>
    </source>
</evidence>
<dbReference type="PANTHER" id="PTHR42785">
    <property type="entry name" value="DNA TOPOISOMERASE, TYPE IA, CORE"/>
    <property type="match status" value="1"/>
</dbReference>
<evidence type="ECO:0000256" key="9">
    <source>
        <dbReference type="SAM" id="MobiDB-lite"/>
    </source>
</evidence>
<dbReference type="InterPro" id="IPR013826">
    <property type="entry name" value="Topo_IA_cen_sub3"/>
</dbReference>
<dbReference type="InterPro" id="IPR003601">
    <property type="entry name" value="Topo_IA_2"/>
</dbReference>
<dbReference type="InterPro" id="IPR025589">
    <property type="entry name" value="Toprim_C_rpt"/>
</dbReference>
<dbReference type="Gene3D" id="1.10.290.10">
    <property type="entry name" value="Topoisomerase I, domain 4"/>
    <property type="match status" value="1"/>
</dbReference>
<feature type="active site" description="O-(5'-phospho-DNA)-tyrosine intermediate" evidence="8">
    <location>
        <position position="307"/>
    </location>
</feature>
<dbReference type="GO" id="GO:0003917">
    <property type="term" value="F:DNA topoisomerase type I (single strand cut, ATP-independent) activity"/>
    <property type="evidence" value="ECO:0007669"/>
    <property type="project" value="UniProtKB-UniRule"/>
</dbReference>
<evidence type="ECO:0000259" key="10">
    <source>
        <dbReference type="PROSITE" id="PS50880"/>
    </source>
</evidence>
<dbReference type="PROSITE" id="PS52039">
    <property type="entry name" value="TOPO_IA_2"/>
    <property type="match status" value="1"/>
</dbReference>
<evidence type="ECO:0000313" key="12">
    <source>
        <dbReference type="EMBL" id="WML87992.1"/>
    </source>
</evidence>
<dbReference type="PROSITE" id="PS50880">
    <property type="entry name" value="TOPRIM"/>
    <property type="match status" value="1"/>
</dbReference>
<reference evidence="12" key="1">
    <citation type="submission" date="2023-08" db="EMBL/GenBank/DDBJ databases">
        <title>New molecular markers tilS and rpoB for phylogenetic and monitoring studies of the genus Thiothrix biodiversity.</title>
        <authorList>
            <person name="Ravin N.V."/>
            <person name="Smolyakov D."/>
            <person name="Markov N.D."/>
            <person name="Beletsky A.V."/>
            <person name="Mardanov A.V."/>
            <person name="Rudenko T.S."/>
            <person name="Grabovich M.Y."/>
        </authorList>
    </citation>
    <scope>NUCLEOTIDE SEQUENCE</scope>
    <source>
        <strain evidence="12">DNT52</strain>
    </source>
</reference>
<comment type="catalytic activity">
    <reaction evidence="1 8">
        <text>ATP-independent breakage of single-stranded DNA, followed by passage and rejoining.</text>
        <dbReference type="EC" id="5.6.2.1"/>
    </reaction>
</comment>
<keyword evidence="7 8" id="KW-0413">Isomerase</keyword>
<evidence type="ECO:0000256" key="2">
    <source>
        <dbReference type="ARBA" id="ARBA00009446"/>
    </source>
</evidence>
<dbReference type="Pfam" id="PF13368">
    <property type="entry name" value="Toprim_C_rpt"/>
    <property type="match status" value="3"/>
</dbReference>
<evidence type="ECO:0000256" key="4">
    <source>
        <dbReference type="ARBA" id="ARBA00022842"/>
    </source>
</evidence>
<dbReference type="InterPro" id="IPR013825">
    <property type="entry name" value="Topo_IA_cen_sub2"/>
</dbReference>
<comment type="caution">
    <text evidence="8">Lacks conserved residue(s) required for the propagation of feature annotation.</text>
</comment>
<keyword evidence="6 8" id="KW-0238">DNA-binding</keyword>
<feature type="region of interest" description="Interaction with DNA" evidence="8">
    <location>
        <begin position="167"/>
        <end position="172"/>
    </location>
</feature>
<evidence type="ECO:0000256" key="6">
    <source>
        <dbReference type="ARBA" id="ARBA00023125"/>
    </source>
</evidence>
<comment type="subunit">
    <text evidence="8">Monomer.</text>
</comment>
<dbReference type="InterPro" id="IPR000380">
    <property type="entry name" value="Topo_IA"/>
</dbReference>
<dbReference type="PROSITE" id="PS00396">
    <property type="entry name" value="TOPO_IA_1"/>
    <property type="match status" value="1"/>
</dbReference>
<protein>
    <recommendedName>
        <fullName evidence="8">DNA topoisomerase 1</fullName>
        <ecNumber evidence="8">5.6.2.1</ecNumber>
    </recommendedName>
    <alternativeName>
        <fullName evidence="8">DNA topoisomerase I</fullName>
    </alternativeName>
</protein>
<keyword evidence="3" id="KW-0479">Metal-binding</keyword>
<comment type="similarity">
    <text evidence="2 8">Belongs to the type IA topoisomerase family.</text>
</comment>
<dbReference type="SMART" id="SM00437">
    <property type="entry name" value="TOP1Ac"/>
    <property type="match status" value="1"/>
</dbReference>
<keyword evidence="5 8" id="KW-0799">Topoisomerase</keyword>
<dbReference type="CDD" id="cd03363">
    <property type="entry name" value="TOPRIM_TopoIA_TopoI"/>
    <property type="match status" value="1"/>
</dbReference>
<evidence type="ECO:0000259" key="11">
    <source>
        <dbReference type="PROSITE" id="PS52039"/>
    </source>
</evidence>
<evidence type="ECO:0000256" key="5">
    <source>
        <dbReference type="ARBA" id="ARBA00023029"/>
    </source>
</evidence>
<dbReference type="InterPro" id="IPR028612">
    <property type="entry name" value="Topoisom_1_IA"/>
</dbReference>
<comment type="function">
    <text evidence="8">Releases the supercoiling and torsional tension of DNA, which is introduced during the DNA replication and transcription, by transiently cleaving and rejoining one strand of the DNA duplex. Introduces a single-strand break via transesterification at a target site in duplex DNA. The scissile phosphodiester is attacked by the catalytic tyrosine of the enzyme, resulting in the formation of a DNA-(5'-phosphotyrosyl)-enzyme intermediate and the expulsion of a 3'-OH DNA strand. The free DNA strand then undergoes passage around the unbroken strand, thus removing DNA supercoils. Finally, in the religation step, the DNA 3'-OH attacks the covalent intermediate to expel the active-site tyrosine and restore the DNA phosphodiester backbone.</text>
</comment>
<dbReference type="GO" id="GO:0046872">
    <property type="term" value="F:metal ion binding"/>
    <property type="evidence" value="ECO:0007669"/>
    <property type="project" value="UniProtKB-KW"/>
</dbReference>
<feature type="site" description="Interaction with DNA" evidence="8">
    <location>
        <position position="309"/>
    </location>
</feature>
<dbReference type="InterPro" id="IPR005733">
    <property type="entry name" value="TopoI_bac-type"/>
</dbReference>
<dbReference type="PRINTS" id="PR00417">
    <property type="entry name" value="PRTPISMRASEI"/>
</dbReference>
<dbReference type="EC" id="5.6.2.1" evidence="8"/>
<feature type="site" description="Interaction with DNA" evidence="8">
    <location>
        <position position="159"/>
    </location>
</feature>
<dbReference type="SMART" id="SM00436">
    <property type="entry name" value="TOP1Bc"/>
    <property type="match status" value="1"/>
</dbReference>
<dbReference type="Pfam" id="PF01751">
    <property type="entry name" value="Toprim"/>
    <property type="match status" value="1"/>
</dbReference>
<feature type="compositionally biased region" description="Low complexity" evidence="9">
    <location>
        <begin position="800"/>
        <end position="827"/>
    </location>
</feature>
<sequence>MSENLVIVESPAKGKTIQKYLGNGFEVLASYGHVRDLIPKEGAVDPDNGYAMRYEIIDRNQKHVDAIARALKKADNLYLATDPDREGEAISWHLYELLNERGALKGKNVQRVVFHEITKRAVQEAIANPRDLAYDLVDAQQARRALDYLVGFNLSPLLWRKIKPSLSAGRVQSPALRLIVEREDEIERFIRQEYWTMTAQNAKNGQAFNARLHTLDNHKLDQFDINNEARATEVRERLLQVANGKLLVSKVDKKQRKRHPAPPFTTSTLQQEAVRKLKFSTQRAMRVAQQLYEGIDLGSGPVGLITYMRTDSVTLANEAIGELRGLIEQRYGQDKLPETPNFYKTKSKNAQEAHEAVRPTSAYRTPEQVKSHLNEEQFKLYELIWKRTVACQMIFATLDTVSADLTAAAGSFFRASGSTIRDAGFLLVYEEGLDDRASEKENPLPPLEEGESVTLNDIAAEQHFTEPPPRYSEASLVKALEEYGIGRPSTYASIISTLLAREYVELESRRFTPTDIGRIVIRFLTEHFTQYVDYDFTANLENELDEISRGEKAWVPVMDAFWQPFHTLVDEKMESVNRSDVLQSREIGIDPTSGRPVSVRLGRFGPMVQIGTKDDEEKPVFAGLRPGMKLDTVTLEEALELFKLPRQLGDTEDGKAISTNVGRFGAYVKYGDQFASLKKEDDPHTITLERALELIAEKKIKDAEKILVDFGNGVQILKGRWGPYINKVIKRVKVQARLPKDREPDSMTLEECEALIAVVAEAKTAKKGAKKAVAAKSTAEVTEQPAAKSEKPAKAKAAPKKATAAKKPAAKKPAASKKAPSPKKSAS</sequence>
<feature type="compositionally biased region" description="Low complexity" evidence="9">
    <location>
        <begin position="771"/>
        <end position="787"/>
    </location>
</feature>
<name>A0AA51MT57_9GAMM</name>
<dbReference type="GO" id="GO:0006265">
    <property type="term" value="P:DNA topological change"/>
    <property type="evidence" value="ECO:0007669"/>
    <property type="project" value="UniProtKB-UniRule"/>
</dbReference>
<dbReference type="Gene3D" id="2.70.20.10">
    <property type="entry name" value="Topoisomerase I, domain 3"/>
    <property type="match status" value="1"/>
</dbReference>
<dbReference type="SMART" id="SM00493">
    <property type="entry name" value="TOPRIM"/>
    <property type="match status" value="1"/>
</dbReference>
<evidence type="ECO:0000256" key="1">
    <source>
        <dbReference type="ARBA" id="ARBA00000213"/>
    </source>
</evidence>
<dbReference type="InterPro" id="IPR013497">
    <property type="entry name" value="Topo_IA_cen"/>
</dbReference>
<dbReference type="Gene3D" id="3.40.50.140">
    <property type="match status" value="1"/>
</dbReference>
<dbReference type="Proteomes" id="UP001229862">
    <property type="component" value="Chromosome"/>
</dbReference>
<dbReference type="InterPro" id="IPR013824">
    <property type="entry name" value="Topo_IA_cen_sub1"/>
</dbReference>
<dbReference type="InterPro" id="IPR034149">
    <property type="entry name" value="TOPRIM_TopoI"/>
</dbReference>
<feature type="region of interest" description="Disordered" evidence="9">
    <location>
        <begin position="769"/>
        <end position="827"/>
    </location>
</feature>
<feature type="site" description="Interaction with DNA" evidence="8">
    <location>
        <position position="144"/>
    </location>
</feature>
<organism evidence="12">
    <name type="scientific">Thiothrix subterranea</name>
    <dbReference type="NCBI Taxonomy" id="2735563"/>
    <lineage>
        <taxon>Bacteria</taxon>
        <taxon>Pseudomonadati</taxon>
        <taxon>Pseudomonadota</taxon>
        <taxon>Gammaproteobacteria</taxon>
        <taxon>Thiotrichales</taxon>
        <taxon>Thiotrichaceae</taxon>
        <taxon>Thiothrix</taxon>
    </lineage>
</organism>